<dbReference type="EMBL" id="UOEU01000963">
    <property type="protein sequence ID" value="VAW42813.1"/>
    <property type="molecule type" value="Genomic_DNA"/>
</dbReference>
<proteinExistence type="predicted"/>
<evidence type="ECO:0000256" key="1">
    <source>
        <dbReference type="SAM" id="MobiDB-lite"/>
    </source>
</evidence>
<evidence type="ECO:0000313" key="3">
    <source>
        <dbReference type="EMBL" id="VAW42813.1"/>
    </source>
</evidence>
<keyword evidence="2" id="KW-0812">Transmembrane</keyword>
<dbReference type="GO" id="GO:0008995">
    <property type="term" value="F:ribonuclease E activity"/>
    <property type="evidence" value="ECO:0007669"/>
    <property type="project" value="UniProtKB-EC"/>
</dbReference>
<feature type="non-terminal residue" evidence="3">
    <location>
        <position position="406"/>
    </location>
</feature>
<feature type="compositionally biased region" description="Pro residues" evidence="1">
    <location>
        <begin position="233"/>
        <end position="253"/>
    </location>
</feature>
<reference evidence="3" key="1">
    <citation type="submission" date="2018-06" db="EMBL/GenBank/DDBJ databases">
        <authorList>
            <person name="Zhirakovskaya E."/>
        </authorList>
    </citation>
    <scope>NUCLEOTIDE SEQUENCE</scope>
</reference>
<dbReference type="AlphaFoldDB" id="A0A3B0VRR4"/>
<feature type="compositionally biased region" description="Low complexity" evidence="1">
    <location>
        <begin position="254"/>
        <end position="406"/>
    </location>
</feature>
<gene>
    <name evidence="3" type="ORF">MNBD_CHLOROFLEXI01-4928</name>
</gene>
<evidence type="ECO:0000256" key="2">
    <source>
        <dbReference type="SAM" id="Phobius"/>
    </source>
</evidence>
<organism evidence="3">
    <name type="scientific">hydrothermal vent metagenome</name>
    <dbReference type="NCBI Taxonomy" id="652676"/>
    <lineage>
        <taxon>unclassified sequences</taxon>
        <taxon>metagenomes</taxon>
        <taxon>ecological metagenomes</taxon>
    </lineage>
</organism>
<feature type="transmembrane region" description="Helical" evidence="2">
    <location>
        <begin position="94"/>
        <end position="116"/>
    </location>
</feature>
<protein>
    <submittedName>
        <fullName evidence="3">Ribonuclease E</fullName>
        <ecNumber evidence="3">3.1.26.12</ecNumber>
    </submittedName>
</protein>
<keyword evidence="2" id="KW-0472">Membrane</keyword>
<sequence>MKIIREQTLLNCLEMLEAGVSIEEIVAKHSWAAVEIETFLRVAVHLQQMSIEPPRPAARQKSQQAFLAQAAAMRADKRKEVFSWQTVQKAMLPLLALAMVLALFGIIFISASTAAVPGQLLYNTKRFVESYRLEQAEDPTAVANLRRQASDERVREVRAILRTDQTATVSFQGRINAQQPNSWVIAGIRVILDEQTEVEGTAVIGALAQVNGRTQNGQLHANSIIILQEVPATPTPDPTPPDPTTPTPDPTDTPPVVGDNDNNNDANDNSGNDNDNGNDNSDNDNSNDNSGDNGNDNSGDNSNDNSGDNGNDNSGNDNDNDNSGNDNSNDNSGNDNGNDNSGDNGNDNSGNDNGNDNSGNDNDNDNSGNDNGNDNSGNDNGNDNSGNDNGNDNSGNDNGNDNSGND</sequence>
<keyword evidence="3" id="KW-0378">Hydrolase</keyword>
<name>A0A3B0VRR4_9ZZZZ</name>
<accession>A0A3B0VRR4</accession>
<keyword evidence="2" id="KW-1133">Transmembrane helix</keyword>
<dbReference type="EC" id="3.1.26.12" evidence="3"/>
<feature type="region of interest" description="Disordered" evidence="1">
    <location>
        <begin position="231"/>
        <end position="406"/>
    </location>
</feature>